<feature type="domain" description="AAA+ ATPase" evidence="2">
    <location>
        <begin position="167"/>
        <end position="289"/>
    </location>
</feature>
<gene>
    <name evidence="3" type="ORF">KDI_44490</name>
</gene>
<dbReference type="AlphaFoldDB" id="A0A5A5TI44"/>
<protein>
    <recommendedName>
        <fullName evidence="2">AAA+ ATPase domain-containing protein</fullName>
    </recommendedName>
</protein>
<dbReference type="Proteomes" id="UP000322530">
    <property type="component" value="Unassembled WGS sequence"/>
</dbReference>
<comment type="caution">
    <text evidence="3">The sequence shown here is derived from an EMBL/GenBank/DDBJ whole genome shotgun (WGS) entry which is preliminary data.</text>
</comment>
<dbReference type="GO" id="GO:0005524">
    <property type="term" value="F:ATP binding"/>
    <property type="evidence" value="ECO:0007669"/>
    <property type="project" value="InterPro"/>
</dbReference>
<evidence type="ECO:0000256" key="1">
    <source>
        <dbReference type="SAM" id="MobiDB-lite"/>
    </source>
</evidence>
<dbReference type="InterPro" id="IPR027417">
    <property type="entry name" value="P-loop_NTPase"/>
</dbReference>
<sequence>MDHIKDSMHRATNRSAFRVVRPLTHKPLQHWEEGQGDGDWEVGEDEADALVEETAVGSERDDDRADQPFVLAKPRGQVPPPMPVCPLCRGAGYLRQDVPYGHPDFGKPLECGCHEKMRKEEEQQRLKKQSQLDGLPRFADATFDGFDATVPGVKQAYQSAYKFAMRPKGWLVLVGPNGCGKTHLAVAVAKERQDLGDTMMIQTVPDLLDHLRSGFSSSTYERLFDQLRTVDFLVLDDLGAQADSLWAQEKLFQLLNYRYNSMLPTLITANHLRMDERVASRLSDRGLVTMVMMDQAKDYRPNNAPI</sequence>
<evidence type="ECO:0000313" key="3">
    <source>
        <dbReference type="EMBL" id="GCF10885.1"/>
    </source>
</evidence>
<dbReference type="PANTHER" id="PTHR30050">
    <property type="entry name" value="CHROMOSOMAL REPLICATION INITIATOR PROTEIN DNAA"/>
    <property type="match status" value="1"/>
</dbReference>
<dbReference type="SMART" id="SM00382">
    <property type="entry name" value="AAA"/>
    <property type="match status" value="1"/>
</dbReference>
<accession>A0A5A5TI44</accession>
<name>A0A5A5TI44_9CHLR</name>
<dbReference type="CDD" id="cd00009">
    <property type="entry name" value="AAA"/>
    <property type="match status" value="1"/>
</dbReference>
<keyword evidence="4" id="KW-1185">Reference proteome</keyword>
<evidence type="ECO:0000259" key="2">
    <source>
        <dbReference type="SMART" id="SM00382"/>
    </source>
</evidence>
<dbReference type="Pfam" id="PF01695">
    <property type="entry name" value="IstB_IS21"/>
    <property type="match status" value="1"/>
</dbReference>
<proteinExistence type="predicted"/>
<dbReference type="RefSeq" id="WP_172632345.1">
    <property type="nucleotide sequence ID" value="NZ_BIXY01000086.1"/>
</dbReference>
<dbReference type="EMBL" id="BIXY01000086">
    <property type="protein sequence ID" value="GCF10885.1"/>
    <property type="molecule type" value="Genomic_DNA"/>
</dbReference>
<dbReference type="PANTHER" id="PTHR30050:SF4">
    <property type="entry name" value="ATP-BINDING PROTEIN RV3427C IN INSERTION SEQUENCE-RELATED"/>
    <property type="match status" value="1"/>
</dbReference>
<evidence type="ECO:0000313" key="4">
    <source>
        <dbReference type="Proteomes" id="UP000322530"/>
    </source>
</evidence>
<dbReference type="GO" id="GO:0006260">
    <property type="term" value="P:DNA replication"/>
    <property type="evidence" value="ECO:0007669"/>
    <property type="project" value="TreeGrafter"/>
</dbReference>
<feature type="compositionally biased region" description="Acidic residues" evidence="1">
    <location>
        <begin position="34"/>
        <end position="48"/>
    </location>
</feature>
<dbReference type="Gene3D" id="3.40.50.300">
    <property type="entry name" value="P-loop containing nucleotide triphosphate hydrolases"/>
    <property type="match status" value="1"/>
</dbReference>
<dbReference type="InterPro" id="IPR002611">
    <property type="entry name" value="IstB_ATP-bd"/>
</dbReference>
<reference evidence="3 4" key="1">
    <citation type="submission" date="2019-01" db="EMBL/GenBank/DDBJ databases">
        <title>Draft genome sequence of Dictyobacter sp. Uno17.</title>
        <authorList>
            <person name="Wang C.M."/>
            <person name="Zheng Y."/>
            <person name="Sakai Y."/>
            <person name="Abe K."/>
            <person name="Yokota A."/>
            <person name="Yabe S."/>
        </authorList>
    </citation>
    <scope>NUCLEOTIDE SEQUENCE [LARGE SCALE GENOMIC DNA]</scope>
    <source>
        <strain evidence="3 4">Uno17</strain>
    </source>
</reference>
<dbReference type="SUPFAM" id="SSF52540">
    <property type="entry name" value="P-loop containing nucleoside triphosphate hydrolases"/>
    <property type="match status" value="1"/>
</dbReference>
<organism evidence="3 4">
    <name type="scientific">Dictyobacter arantiisoli</name>
    <dbReference type="NCBI Taxonomy" id="2014874"/>
    <lineage>
        <taxon>Bacteria</taxon>
        <taxon>Bacillati</taxon>
        <taxon>Chloroflexota</taxon>
        <taxon>Ktedonobacteria</taxon>
        <taxon>Ktedonobacterales</taxon>
        <taxon>Dictyobacteraceae</taxon>
        <taxon>Dictyobacter</taxon>
    </lineage>
</organism>
<dbReference type="InterPro" id="IPR003593">
    <property type="entry name" value="AAA+_ATPase"/>
</dbReference>
<feature type="region of interest" description="Disordered" evidence="1">
    <location>
        <begin position="28"/>
        <end position="48"/>
    </location>
</feature>